<feature type="compositionally biased region" description="Basic and acidic residues" evidence="1">
    <location>
        <begin position="135"/>
        <end position="145"/>
    </location>
</feature>
<dbReference type="InterPro" id="IPR006570">
    <property type="entry name" value="SPK_dom"/>
</dbReference>
<organism evidence="4">
    <name type="scientific">Caenorhabditis brenneri</name>
    <name type="common">Nematode worm</name>
    <dbReference type="NCBI Taxonomy" id="135651"/>
    <lineage>
        <taxon>Eukaryota</taxon>
        <taxon>Metazoa</taxon>
        <taxon>Ecdysozoa</taxon>
        <taxon>Nematoda</taxon>
        <taxon>Chromadorea</taxon>
        <taxon>Rhabditida</taxon>
        <taxon>Rhabditina</taxon>
        <taxon>Rhabditomorpha</taxon>
        <taxon>Rhabditoidea</taxon>
        <taxon>Rhabditidae</taxon>
        <taxon>Peloderinae</taxon>
        <taxon>Caenorhabditis</taxon>
    </lineage>
</organism>
<dbReference type="EMBL" id="GL379837">
    <property type="protein sequence ID" value="EGT52517.1"/>
    <property type="molecule type" value="Genomic_DNA"/>
</dbReference>
<accession>G0N472</accession>
<dbReference type="HOGENOM" id="CLU_050917_0_0_1"/>
<feature type="region of interest" description="Disordered" evidence="1">
    <location>
        <begin position="87"/>
        <end position="200"/>
    </location>
</feature>
<proteinExistence type="predicted"/>
<dbReference type="Proteomes" id="UP000008068">
    <property type="component" value="Unassembled WGS sequence"/>
</dbReference>
<evidence type="ECO:0000313" key="4">
    <source>
        <dbReference type="Proteomes" id="UP000008068"/>
    </source>
</evidence>
<dbReference type="PANTHER" id="PTHR23362">
    <property type="entry name" value="L-PLASTIN-RELATED"/>
    <property type="match status" value="1"/>
</dbReference>
<feature type="domain" description="SPK" evidence="2">
    <location>
        <begin position="14"/>
        <end position="72"/>
    </location>
</feature>
<evidence type="ECO:0000259" key="2">
    <source>
        <dbReference type="Pfam" id="PF04435"/>
    </source>
</evidence>
<keyword evidence="4" id="KW-1185">Reference proteome</keyword>
<reference evidence="4" key="1">
    <citation type="submission" date="2011-07" db="EMBL/GenBank/DDBJ databases">
        <authorList>
            <consortium name="Caenorhabditis brenneri Sequencing and Analysis Consortium"/>
            <person name="Wilson R.K."/>
        </authorList>
    </citation>
    <scope>NUCLEOTIDE SEQUENCE [LARGE SCALE GENOMIC DNA]</scope>
    <source>
        <strain evidence="4">PB2801</strain>
    </source>
</reference>
<feature type="compositionally biased region" description="Polar residues" evidence="1">
    <location>
        <begin position="99"/>
        <end position="133"/>
    </location>
</feature>
<evidence type="ECO:0000256" key="1">
    <source>
        <dbReference type="SAM" id="MobiDB-lite"/>
    </source>
</evidence>
<evidence type="ECO:0000313" key="3">
    <source>
        <dbReference type="EMBL" id="EGT52517.1"/>
    </source>
</evidence>
<feature type="compositionally biased region" description="Polar residues" evidence="1">
    <location>
        <begin position="170"/>
        <end position="195"/>
    </location>
</feature>
<sequence>MYTCSQTLIVFRSNEMLTDHIKKSTHSLDEQTRLMCLLSLPVDQDYFKVLTQFATIKLDESGRIIVYKHGDTVIKCEHRKCRVDKNKNLRETTKHQENDNVGASSNHGTGTSTAPKTGQEKNNNGTPLSSYLSHNVKEEQHEHHSSVMNETSQLRMRTDPIEEEEEFTRPLQTFETPRVSNPRFSENSDSTSSSYAPRPQSIISTGEPILAEILQKLELYFLYKCKPELMPLCLRIKEIKENEATFSQKIVSPSTIRAFFEVSLRIMAATNVREPIKREQGEVQVLPLLLKDFFKDLKQQNLVEGLGVVIDDIQTRVGSQETISFSTISRFFLEIIDNLALVC</sequence>
<dbReference type="InParanoid" id="G0N472"/>
<gene>
    <name evidence="3" type="ORF">CAEBREN_10004</name>
</gene>
<name>G0N472_CAEBE</name>
<feature type="compositionally biased region" description="Polar residues" evidence="1">
    <location>
        <begin position="146"/>
        <end position="155"/>
    </location>
</feature>
<dbReference type="Pfam" id="PF04435">
    <property type="entry name" value="SPK"/>
    <property type="match status" value="1"/>
</dbReference>
<feature type="compositionally biased region" description="Basic and acidic residues" evidence="1">
    <location>
        <begin position="87"/>
        <end position="98"/>
    </location>
</feature>
<dbReference type="AlphaFoldDB" id="G0N472"/>
<dbReference type="PANTHER" id="PTHR23362:SF9">
    <property type="entry name" value="SPK DOMAIN-CONTAINING PROTEIN"/>
    <property type="match status" value="1"/>
</dbReference>
<dbReference type="InterPro" id="IPR053315">
    <property type="entry name" value="Peptidase_C14A"/>
</dbReference>
<protein>
    <recommendedName>
        <fullName evidence="2">SPK domain-containing protein</fullName>
    </recommendedName>
</protein>